<feature type="domain" description="Peptidase S11 D-alanyl-D-alanine carboxypeptidase A N-terminal" evidence="13">
    <location>
        <begin position="74"/>
        <end position="306"/>
    </location>
</feature>
<dbReference type="GO" id="GO:0009002">
    <property type="term" value="F:serine-type D-Ala-D-Ala carboxypeptidase activity"/>
    <property type="evidence" value="ECO:0007669"/>
    <property type="project" value="InterPro"/>
</dbReference>
<feature type="compositionally biased region" description="Polar residues" evidence="10">
    <location>
        <begin position="42"/>
        <end position="53"/>
    </location>
</feature>
<proteinExistence type="inferred from homology"/>
<keyword evidence="14" id="KW-0645">Protease</keyword>
<dbReference type="GO" id="GO:0071555">
    <property type="term" value="P:cell wall organization"/>
    <property type="evidence" value="ECO:0007669"/>
    <property type="project" value="UniProtKB-KW"/>
</dbReference>
<feature type="active site" description="Acyl-ester intermediate" evidence="7">
    <location>
        <position position="107"/>
    </location>
</feature>
<evidence type="ECO:0000256" key="1">
    <source>
        <dbReference type="ARBA" id="ARBA00007164"/>
    </source>
</evidence>
<evidence type="ECO:0000256" key="5">
    <source>
        <dbReference type="ARBA" id="ARBA00022984"/>
    </source>
</evidence>
<dbReference type="PANTHER" id="PTHR21581:SF33">
    <property type="entry name" value="D-ALANYL-D-ALANINE CARBOXYPEPTIDASE DACB"/>
    <property type="match status" value="1"/>
</dbReference>
<dbReference type="AlphaFoldDB" id="A0A1M5BQX3"/>
<accession>A0A1M5BQX3</accession>
<evidence type="ECO:0000313" key="14">
    <source>
        <dbReference type="EMBL" id="SHF44780.1"/>
    </source>
</evidence>
<keyword evidence="11" id="KW-0812">Transmembrane</keyword>
<protein>
    <submittedName>
        <fullName evidence="14">D-alanyl-D-alanine carboxypeptidase (Penicillin-binding protein 5/6)</fullName>
    </submittedName>
</protein>
<feature type="region of interest" description="Disordered" evidence="10">
    <location>
        <begin position="42"/>
        <end position="76"/>
    </location>
</feature>
<evidence type="ECO:0000256" key="11">
    <source>
        <dbReference type="SAM" id="Phobius"/>
    </source>
</evidence>
<dbReference type="GO" id="GO:0006508">
    <property type="term" value="P:proteolysis"/>
    <property type="evidence" value="ECO:0007669"/>
    <property type="project" value="InterPro"/>
</dbReference>
<evidence type="ECO:0000256" key="12">
    <source>
        <dbReference type="SAM" id="SignalP"/>
    </source>
</evidence>
<dbReference type="Pfam" id="PF00768">
    <property type="entry name" value="Peptidase_S11"/>
    <property type="match status" value="1"/>
</dbReference>
<evidence type="ECO:0000256" key="8">
    <source>
        <dbReference type="PIRSR" id="PIRSR618044-2"/>
    </source>
</evidence>
<dbReference type="InterPro" id="IPR018044">
    <property type="entry name" value="Peptidase_S11"/>
</dbReference>
<feature type="active site" description="Proton acceptor" evidence="7">
    <location>
        <position position="110"/>
    </location>
</feature>
<dbReference type="InterPro" id="IPR001967">
    <property type="entry name" value="Peptidase_S11_N"/>
</dbReference>
<evidence type="ECO:0000256" key="2">
    <source>
        <dbReference type="ARBA" id="ARBA00022729"/>
    </source>
</evidence>
<evidence type="ECO:0000259" key="13">
    <source>
        <dbReference type="Pfam" id="PF00768"/>
    </source>
</evidence>
<feature type="signal peptide" evidence="12">
    <location>
        <begin position="1"/>
        <end position="20"/>
    </location>
</feature>
<keyword evidence="5" id="KW-0573">Peptidoglycan synthesis</keyword>
<dbReference type="PANTHER" id="PTHR21581">
    <property type="entry name" value="D-ALANYL-D-ALANINE CARBOXYPEPTIDASE"/>
    <property type="match status" value="1"/>
</dbReference>
<dbReference type="GO" id="GO:0008360">
    <property type="term" value="P:regulation of cell shape"/>
    <property type="evidence" value="ECO:0007669"/>
    <property type="project" value="UniProtKB-KW"/>
</dbReference>
<dbReference type="OrthoDB" id="9791132at2"/>
<dbReference type="GO" id="GO:0009252">
    <property type="term" value="P:peptidoglycan biosynthetic process"/>
    <property type="evidence" value="ECO:0007669"/>
    <property type="project" value="UniProtKB-KW"/>
</dbReference>
<keyword evidence="11" id="KW-1133">Transmembrane helix</keyword>
<feature type="transmembrane region" description="Helical" evidence="11">
    <location>
        <begin position="447"/>
        <end position="468"/>
    </location>
</feature>
<evidence type="ECO:0000256" key="4">
    <source>
        <dbReference type="ARBA" id="ARBA00022960"/>
    </source>
</evidence>
<organism evidence="14 15">
    <name type="scientific">Lactonifactor longoviformis DSM 17459</name>
    <dbReference type="NCBI Taxonomy" id="1122155"/>
    <lineage>
        <taxon>Bacteria</taxon>
        <taxon>Bacillati</taxon>
        <taxon>Bacillota</taxon>
        <taxon>Clostridia</taxon>
        <taxon>Eubacteriales</taxon>
        <taxon>Clostridiaceae</taxon>
        <taxon>Lactonifactor</taxon>
    </lineage>
</organism>
<feature type="chain" id="PRO_5038487437" evidence="12">
    <location>
        <begin position="21"/>
        <end position="480"/>
    </location>
</feature>
<feature type="active site" evidence="7">
    <location>
        <position position="165"/>
    </location>
</feature>
<keyword evidence="14" id="KW-0121">Carboxypeptidase</keyword>
<reference evidence="14 15" key="1">
    <citation type="submission" date="2016-11" db="EMBL/GenBank/DDBJ databases">
        <authorList>
            <person name="Jaros S."/>
            <person name="Januszkiewicz K."/>
            <person name="Wedrychowicz H."/>
        </authorList>
    </citation>
    <scope>NUCLEOTIDE SEQUENCE [LARGE SCALE GENOMIC DNA]</scope>
    <source>
        <strain evidence="14 15">DSM 17459</strain>
    </source>
</reference>
<name>A0A1M5BQX3_9CLOT</name>
<evidence type="ECO:0000256" key="3">
    <source>
        <dbReference type="ARBA" id="ARBA00022801"/>
    </source>
</evidence>
<keyword evidence="11" id="KW-0472">Membrane</keyword>
<dbReference type="InterPro" id="IPR012338">
    <property type="entry name" value="Beta-lactam/transpept-like"/>
</dbReference>
<dbReference type="RefSeq" id="WP_072854326.1">
    <property type="nucleotide sequence ID" value="NZ_FQVI01000029.1"/>
</dbReference>
<dbReference type="Gene3D" id="3.40.710.10">
    <property type="entry name" value="DD-peptidase/beta-lactamase superfamily"/>
    <property type="match status" value="1"/>
</dbReference>
<dbReference type="SUPFAM" id="SSF56601">
    <property type="entry name" value="beta-lactamase/transpeptidase-like"/>
    <property type="match status" value="1"/>
</dbReference>
<keyword evidence="3" id="KW-0378">Hydrolase</keyword>
<keyword evidence="4" id="KW-0133">Cell shape</keyword>
<evidence type="ECO:0000256" key="6">
    <source>
        <dbReference type="ARBA" id="ARBA00023316"/>
    </source>
</evidence>
<keyword evidence="2 12" id="KW-0732">Signal</keyword>
<keyword evidence="15" id="KW-1185">Reference proteome</keyword>
<evidence type="ECO:0000256" key="9">
    <source>
        <dbReference type="RuleBase" id="RU004016"/>
    </source>
</evidence>
<dbReference type="STRING" id="1122155.SAMN02745158_03776"/>
<evidence type="ECO:0000256" key="10">
    <source>
        <dbReference type="SAM" id="MobiDB-lite"/>
    </source>
</evidence>
<keyword evidence="6" id="KW-0961">Cell wall biogenesis/degradation</keyword>
<feature type="binding site" evidence="8">
    <location>
        <position position="277"/>
    </location>
    <ligand>
        <name>substrate</name>
    </ligand>
</feature>
<evidence type="ECO:0000256" key="7">
    <source>
        <dbReference type="PIRSR" id="PIRSR618044-1"/>
    </source>
</evidence>
<comment type="similarity">
    <text evidence="1 9">Belongs to the peptidase S11 family.</text>
</comment>
<dbReference type="PRINTS" id="PR00725">
    <property type="entry name" value="DADACBPTASE1"/>
</dbReference>
<evidence type="ECO:0000313" key="15">
    <source>
        <dbReference type="Proteomes" id="UP000184245"/>
    </source>
</evidence>
<dbReference type="EMBL" id="FQVI01000029">
    <property type="protein sequence ID" value="SHF44780.1"/>
    <property type="molecule type" value="Genomic_DNA"/>
</dbReference>
<sequence>MKKKIWPLLCCALITTVLTAGFPASHVLATPTDAQTDAAVNQEDGTAENTTAQPALPESYNWPIQSNETEGWPQGPQVQAETAIVMEADSGCILYAKGIDERREPASITKIMTALVALEHSRMDEQVTFSHNAVFSIEQGSTHIGIKEGEVLTMEQCLYGVLLASANEVSNGVAEHVGGSIEEFVDMMNEKAQEIGCKNTHFSNANGLHNDEHYTTAYDMALITQAALKNPTFRSIMSTDHFIIPTTNITNEERWLNNHHKMLRETKFHYDGCIGGKTGYTTDAGNTLVTVADRNDMELICVTLKTNANAVYTDTALLLDYGFNNFQKIALCQKKQQISVTLLPFDRQFYPEHASGTIGEYQNDAYAVIPSDIQMENLTKQVSIKENLEETEYYFNSKLITRRLLTLSSVLTSGSPENAVNLLTDTLTDHSDGNIITKFKALPSWKYPVLGILGFILVFYIILLILRIKRRKKRRRKRKK</sequence>
<dbReference type="Proteomes" id="UP000184245">
    <property type="component" value="Unassembled WGS sequence"/>
</dbReference>
<gene>
    <name evidence="14" type="ORF">SAMN02745158_03776</name>
</gene>